<name>A0A3B0QNV0_9ZZZZ</name>
<sequence>MRIKLLLITVFVIAVCLPGADAAAAERKVVYMPTPSVEKALGLTLTELRARSASSVTRRLNGDKIEVFLYSDNEVVDTIRKPSCGEAVGDKKRRGRYMLVSVKRGLVTSKIVLGEDYFFVEGLFTRRVNEGLRGLQGTGDKVFAIYQHLGCTTKSLEFFRLAADGTLKRVHFKDKDGIDFTRVFTGFGGDVGRSGKAFVFCSPYAAIKHTICLSYNYTGKEFEQARAWMGPLVRRKDNKDPAPAYTTRGAARYALFSYLMALSKGEYKRAAHYFGGSYSLLRRMNPSLNAGSYKPEGFEYLERYCKVNDGRCYIPASIKDSVFAVGGKGKSERLIEALGKIDRSDGTIKFNVEFVSPGYKRLEVDGRTSFVFKVLKTSKGFRVLTLPPRERAR</sequence>
<evidence type="ECO:0000313" key="1">
    <source>
        <dbReference type="EMBL" id="VAV82271.1"/>
    </source>
</evidence>
<gene>
    <name evidence="1" type="ORF">MNBD_DELTA01-190</name>
</gene>
<reference evidence="1" key="1">
    <citation type="submission" date="2018-06" db="EMBL/GenBank/DDBJ databases">
        <authorList>
            <person name="Zhirakovskaya E."/>
        </authorList>
    </citation>
    <scope>NUCLEOTIDE SEQUENCE</scope>
</reference>
<protein>
    <submittedName>
        <fullName evidence="1">Uncharacterized protein</fullName>
    </submittedName>
</protein>
<organism evidence="1">
    <name type="scientific">hydrothermal vent metagenome</name>
    <dbReference type="NCBI Taxonomy" id="652676"/>
    <lineage>
        <taxon>unclassified sequences</taxon>
        <taxon>metagenomes</taxon>
        <taxon>ecological metagenomes</taxon>
    </lineage>
</organism>
<proteinExistence type="predicted"/>
<accession>A0A3B0QNV0</accession>
<dbReference type="EMBL" id="UOEA01000007">
    <property type="protein sequence ID" value="VAV82271.1"/>
    <property type="molecule type" value="Genomic_DNA"/>
</dbReference>
<dbReference type="AlphaFoldDB" id="A0A3B0QNV0"/>